<dbReference type="InterPro" id="IPR050638">
    <property type="entry name" value="AA-Vitamin_Transporters"/>
</dbReference>
<dbReference type="Pfam" id="PF00892">
    <property type="entry name" value="EamA"/>
    <property type="match status" value="2"/>
</dbReference>
<keyword evidence="5 6" id="KW-0472">Membrane</keyword>
<evidence type="ECO:0000256" key="6">
    <source>
        <dbReference type="SAM" id="Phobius"/>
    </source>
</evidence>
<accession>A0A1I3LQX7</accession>
<feature type="transmembrane region" description="Helical" evidence="6">
    <location>
        <begin position="181"/>
        <end position="205"/>
    </location>
</feature>
<sequence length="298" mass="32659">MQSNNSKKWVYLLVLSLIWGTSFILIKKALLGLSAYQLGALRTLITGLFLFVVGYKKIKTIKKEHWKWVAISGVLGSFIPAFFFAIAETEIDSAVVSVLNSLVPLNTVLLGAAVFKIASSTRQVIGVIIGFIGTSILILEGADLNPNQNYLYAGFVIASTVMYAVNVNIIKRYLQEVKPLAIAVGNYVVIFIPALLVLIFTDFFNLNNFDIPVFNKAIGYVVILAFFGTALAKVLFNTLVQMSTPVFASSVTYIMPIVALAWGLLDGETFSWTQGVGTLIILIGVYLANRKTKKIRSV</sequence>
<dbReference type="SUPFAM" id="SSF103481">
    <property type="entry name" value="Multidrug resistance efflux transporter EmrE"/>
    <property type="match status" value="2"/>
</dbReference>
<feature type="transmembrane region" description="Helical" evidence="6">
    <location>
        <begin position="150"/>
        <end position="169"/>
    </location>
</feature>
<keyword evidence="9" id="KW-1185">Reference proteome</keyword>
<dbReference type="AlphaFoldDB" id="A0A1I3LQX7"/>
<comment type="subcellular location">
    <subcellularLocation>
        <location evidence="1">Membrane</location>
        <topology evidence="1">Multi-pass membrane protein</topology>
    </subcellularLocation>
</comment>
<dbReference type="PANTHER" id="PTHR32322:SF2">
    <property type="entry name" value="EAMA DOMAIN-CONTAINING PROTEIN"/>
    <property type="match status" value="1"/>
</dbReference>
<keyword evidence="3 6" id="KW-0812">Transmembrane</keyword>
<proteinExistence type="inferred from homology"/>
<feature type="transmembrane region" description="Helical" evidence="6">
    <location>
        <begin position="68"/>
        <end position="87"/>
    </location>
</feature>
<feature type="domain" description="EamA" evidence="7">
    <location>
        <begin position="155"/>
        <end position="289"/>
    </location>
</feature>
<dbReference type="PANTHER" id="PTHR32322">
    <property type="entry name" value="INNER MEMBRANE TRANSPORTER"/>
    <property type="match status" value="1"/>
</dbReference>
<evidence type="ECO:0000313" key="9">
    <source>
        <dbReference type="Proteomes" id="UP000199559"/>
    </source>
</evidence>
<evidence type="ECO:0000313" key="8">
    <source>
        <dbReference type="EMBL" id="SFI87131.1"/>
    </source>
</evidence>
<dbReference type="RefSeq" id="WP_090838310.1">
    <property type="nucleotide sequence ID" value="NZ_CANKYB010000006.1"/>
</dbReference>
<evidence type="ECO:0000256" key="3">
    <source>
        <dbReference type="ARBA" id="ARBA00022692"/>
    </source>
</evidence>
<evidence type="ECO:0000256" key="1">
    <source>
        <dbReference type="ARBA" id="ARBA00004141"/>
    </source>
</evidence>
<organism evidence="8 9">
    <name type="scientific">Olleya namhaensis</name>
    <dbReference type="NCBI Taxonomy" id="1144750"/>
    <lineage>
        <taxon>Bacteria</taxon>
        <taxon>Pseudomonadati</taxon>
        <taxon>Bacteroidota</taxon>
        <taxon>Flavobacteriia</taxon>
        <taxon>Flavobacteriales</taxon>
        <taxon>Flavobacteriaceae</taxon>
    </lineage>
</organism>
<name>A0A1I3LQX7_9FLAO</name>
<reference evidence="9" key="1">
    <citation type="submission" date="2016-10" db="EMBL/GenBank/DDBJ databases">
        <authorList>
            <person name="Varghese N."/>
            <person name="Submissions S."/>
        </authorList>
    </citation>
    <scope>NUCLEOTIDE SEQUENCE [LARGE SCALE GENOMIC DNA]</scope>
    <source>
        <strain evidence="9">DSM 28881</strain>
    </source>
</reference>
<dbReference type="InterPro" id="IPR000620">
    <property type="entry name" value="EamA_dom"/>
</dbReference>
<feature type="domain" description="EamA" evidence="7">
    <location>
        <begin position="11"/>
        <end position="138"/>
    </location>
</feature>
<evidence type="ECO:0000259" key="7">
    <source>
        <dbReference type="Pfam" id="PF00892"/>
    </source>
</evidence>
<feature type="transmembrane region" description="Helical" evidence="6">
    <location>
        <begin position="9"/>
        <end position="26"/>
    </location>
</feature>
<comment type="similarity">
    <text evidence="2">Belongs to the EamA transporter family.</text>
</comment>
<dbReference type="EMBL" id="FORM01000002">
    <property type="protein sequence ID" value="SFI87131.1"/>
    <property type="molecule type" value="Genomic_DNA"/>
</dbReference>
<evidence type="ECO:0000256" key="4">
    <source>
        <dbReference type="ARBA" id="ARBA00022989"/>
    </source>
</evidence>
<feature type="transmembrane region" description="Helical" evidence="6">
    <location>
        <begin position="93"/>
        <end position="115"/>
    </location>
</feature>
<feature type="transmembrane region" description="Helical" evidence="6">
    <location>
        <begin position="271"/>
        <end position="288"/>
    </location>
</feature>
<feature type="transmembrane region" description="Helical" evidence="6">
    <location>
        <begin position="246"/>
        <end position="265"/>
    </location>
</feature>
<keyword evidence="4 6" id="KW-1133">Transmembrane helix</keyword>
<dbReference type="Proteomes" id="UP000199559">
    <property type="component" value="Unassembled WGS sequence"/>
</dbReference>
<dbReference type="GO" id="GO:0016020">
    <property type="term" value="C:membrane"/>
    <property type="evidence" value="ECO:0007669"/>
    <property type="project" value="UniProtKB-SubCell"/>
</dbReference>
<evidence type="ECO:0000256" key="5">
    <source>
        <dbReference type="ARBA" id="ARBA00023136"/>
    </source>
</evidence>
<dbReference type="InterPro" id="IPR037185">
    <property type="entry name" value="EmrE-like"/>
</dbReference>
<protein>
    <submittedName>
        <fullName evidence="8">Permease of the drug/metabolite transporter (DMT) superfamily</fullName>
    </submittedName>
</protein>
<feature type="transmembrane region" description="Helical" evidence="6">
    <location>
        <begin position="38"/>
        <end position="56"/>
    </location>
</feature>
<feature type="transmembrane region" description="Helical" evidence="6">
    <location>
        <begin position="124"/>
        <end position="144"/>
    </location>
</feature>
<dbReference type="STRING" id="1144750.SAMN05443431_102531"/>
<gene>
    <name evidence="8" type="ORF">SAMN05443431_102531</name>
</gene>
<feature type="transmembrane region" description="Helical" evidence="6">
    <location>
        <begin position="217"/>
        <end position="239"/>
    </location>
</feature>
<evidence type="ECO:0000256" key="2">
    <source>
        <dbReference type="ARBA" id="ARBA00007362"/>
    </source>
</evidence>